<keyword evidence="3 5" id="KW-0863">Zinc-finger</keyword>
<dbReference type="Pfam" id="PF01753">
    <property type="entry name" value="zf-MYND"/>
    <property type="match status" value="1"/>
</dbReference>
<evidence type="ECO:0000256" key="4">
    <source>
        <dbReference type="ARBA" id="ARBA00022833"/>
    </source>
</evidence>
<evidence type="ECO:0008006" key="11">
    <source>
        <dbReference type="Google" id="ProtNLM"/>
    </source>
</evidence>
<feature type="non-terminal residue" evidence="9">
    <location>
        <position position="1"/>
    </location>
</feature>
<evidence type="ECO:0000259" key="7">
    <source>
        <dbReference type="PROSITE" id="PS50089"/>
    </source>
</evidence>
<dbReference type="InterPro" id="IPR002893">
    <property type="entry name" value="Znf_MYND"/>
</dbReference>
<evidence type="ECO:0000256" key="1">
    <source>
        <dbReference type="ARBA" id="ARBA00022723"/>
    </source>
</evidence>
<feature type="domain" description="RING-type" evidence="7">
    <location>
        <begin position="118"/>
        <end position="166"/>
    </location>
</feature>
<dbReference type="Gene3D" id="6.10.140.2220">
    <property type="match status" value="1"/>
</dbReference>
<feature type="domain" description="MYND-type" evidence="8">
    <location>
        <begin position="399"/>
        <end position="441"/>
    </location>
</feature>
<evidence type="ECO:0000256" key="3">
    <source>
        <dbReference type="ARBA" id="ARBA00022771"/>
    </source>
</evidence>
<dbReference type="Proteomes" id="UP000266841">
    <property type="component" value="Unassembled WGS sequence"/>
</dbReference>
<evidence type="ECO:0000256" key="6">
    <source>
        <dbReference type="SAM" id="MobiDB-lite"/>
    </source>
</evidence>
<reference evidence="9 10" key="1">
    <citation type="journal article" date="2012" name="Genome Biol.">
        <title>Genome and low-iron response of an oceanic diatom adapted to chronic iron limitation.</title>
        <authorList>
            <person name="Lommer M."/>
            <person name="Specht M."/>
            <person name="Roy A.S."/>
            <person name="Kraemer L."/>
            <person name="Andreson R."/>
            <person name="Gutowska M.A."/>
            <person name="Wolf J."/>
            <person name="Bergner S.V."/>
            <person name="Schilhabel M.B."/>
            <person name="Klostermeier U.C."/>
            <person name="Beiko R.G."/>
            <person name="Rosenstiel P."/>
            <person name="Hippler M."/>
            <person name="Laroche J."/>
        </authorList>
    </citation>
    <scope>NUCLEOTIDE SEQUENCE [LARGE SCALE GENOMIC DNA]</scope>
    <source>
        <strain evidence="9 10">CCMP1005</strain>
    </source>
</reference>
<dbReference type="AlphaFoldDB" id="K0R9P0"/>
<evidence type="ECO:0000256" key="2">
    <source>
        <dbReference type="ARBA" id="ARBA00022737"/>
    </source>
</evidence>
<accession>K0R9P0</accession>
<keyword evidence="1" id="KW-0479">Metal-binding</keyword>
<dbReference type="Gene3D" id="1.25.40.10">
    <property type="entry name" value="Tetratricopeptide repeat domain"/>
    <property type="match status" value="1"/>
</dbReference>
<dbReference type="OrthoDB" id="432970at2759"/>
<gene>
    <name evidence="9" type="ORF">THAOC_30745</name>
</gene>
<evidence type="ECO:0000313" key="9">
    <source>
        <dbReference type="EMBL" id="EJK50308.1"/>
    </source>
</evidence>
<protein>
    <recommendedName>
        <fullName evidence="11">MYND-type domain-containing protein</fullName>
    </recommendedName>
</protein>
<dbReference type="PROSITE" id="PS01360">
    <property type="entry name" value="ZF_MYND_1"/>
    <property type="match status" value="1"/>
</dbReference>
<dbReference type="InterPro" id="IPR011990">
    <property type="entry name" value="TPR-like_helical_dom_sf"/>
</dbReference>
<evidence type="ECO:0000256" key="5">
    <source>
        <dbReference type="PROSITE-ProRule" id="PRU00134"/>
    </source>
</evidence>
<dbReference type="PROSITE" id="PS50089">
    <property type="entry name" value="ZF_RING_2"/>
    <property type="match status" value="1"/>
</dbReference>
<dbReference type="SUPFAM" id="SSF81901">
    <property type="entry name" value="HCP-like"/>
    <property type="match status" value="1"/>
</dbReference>
<dbReference type="EMBL" id="AGNL01044043">
    <property type="protein sequence ID" value="EJK50308.1"/>
    <property type="molecule type" value="Genomic_DNA"/>
</dbReference>
<dbReference type="eggNOG" id="ENOG502QR5D">
    <property type="taxonomic scope" value="Eukaryota"/>
</dbReference>
<evidence type="ECO:0000313" key="10">
    <source>
        <dbReference type="Proteomes" id="UP000266841"/>
    </source>
</evidence>
<organism evidence="9 10">
    <name type="scientific">Thalassiosira oceanica</name>
    <name type="common">Marine diatom</name>
    <dbReference type="NCBI Taxonomy" id="159749"/>
    <lineage>
        <taxon>Eukaryota</taxon>
        <taxon>Sar</taxon>
        <taxon>Stramenopiles</taxon>
        <taxon>Ochrophyta</taxon>
        <taxon>Bacillariophyta</taxon>
        <taxon>Coscinodiscophyceae</taxon>
        <taxon>Thalassiosirophycidae</taxon>
        <taxon>Thalassiosirales</taxon>
        <taxon>Thalassiosiraceae</taxon>
        <taxon>Thalassiosira</taxon>
    </lineage>
</organism>
<dbReference type="PROSITE" id="PS50865">
    <property type="entry name" value="ZF_MYND_2"/>
    <property type="match status" value="1"/>
</dbReference>
<dbReference type="InterPro" id="IPR051726">
    <property type="entry name" value="Chitin_Synth_Reg"/>
</dbReference>
<evidence type="ECO:0000259" key="8">
    <source>
        <dbReference type="PROSITE" id="PS50865"/>
    </source>
</evidence>
<keyword evidence="10" id="KW-1185">Reference proteome</keyword>
<dbReference type="PANTHER" id="PTHR46430">
    <property type="entry name" value="PROTEIN SKT5-RELATED"/>
    <property type="match status" value="1"/>
</dbReference>
<keyword evidence="2" id="KW-0677">Repeat</keyword>
<dbReference type="InterPro" id="IPR006597">
    <property type="entry name" value="Sel1-like"/>
</dbReference>
<name>K0R9P0_THAOC</name>
<feature type="region of interest" description="Disordered" evidence="6">
    <location>
        <begin position="1"/>
        <end position="49"/>
    </location>
</feature>
<dbReference type="InterPro" id="IPR001841">
    <property type="entry name" value="Znf_RING"/>
</dbReference>
<proteinExistence type="predicted"/>
<dbReference type="SUPFAM" id="SSF57850">
    <property type="entry name" value="RING/U-box"/>
    <property type="match status" value="1"/>
</dbReference>
<dbReference type="GO" id="GO:0008270">
    <property type="term" value="F:zinc ion binding"/>
    <property type="evidence" value="ECO:0007669"/>
    <property type="project" value="UniProtKB-KW"/>
</dbReference>
<dbReference type="SMART" id="SM00671">
    <property type="entry name" value="SEL1"/>
    <property type="match status" value="2"/>
</dbReference>
<comment type="caution">
    <text evidence="9">The sequence shown here is derived from an EMBL/GenBank/DDBJ whole genome shotgun (WGS) entry which is preliminary data.</text>
</comment>
<sequence>TATTSDKPLTLAAGPKAGAQPIISDEPLNNSSADPKAGEDEDHQSTDEERMMEEIAKQKELIDALPDDAREGIVHRAPHEKKLGQLEFKYQLMVEKERLARVLLKFQEVYGDLYSEPCLVCLDDVHVHAAISMTEQLFCCGGFVCKSCAGDIRESGVGLDKCPLCREVTDVKTAAENAAPLMRLAKRDVIWAQSNVGRCMIRGIRGFEKQAQTGLEWINKAAAQNYPSALYELSKIYRGEIASEVEKTEEKANELLLKAANLGYARANSDMVKMYFYGTNGFETDQDEAYFRASVAFALDNTNDEAVMELGSFNYLERVREPSPYLACYYLNIRAKDDTDGMASFFYGLSLLRLAKHLHTDNSTTPPAVFFWLRKSLGMGYKVGRELLKKLETDGQSLCANCGKEVQAGEKFKQCSKCKAQWYCSKECQVEAWRAGHKKNCKSAATLKFEDYLNAE</sequence>
<keyword evidence="4" id="KW-0862">Zinc</keyword>
<dbReference type="SUPFAM" id="SSF144232">
    <property type="entry name" value="HIT/MYND zinc finger-like"/>
    <property type="match status" value="1"/>
</dbReference>